<protein>
    <submittedName>
        <fullName evidence="1">CLUMA_CG008180, isoform A</fullName>
    </submittedName>
</protein>
<name>A0A1J1I2Z1_9DIPT</name>
<sequence>MILVRISGCKDVQCVQLGIDVEPAGSFMKKGKKVSSFDIANEKRLKREAKKIRVVLIVNKYFSNLSGQVNNEAKLIKKPENQHQCAHVFIQLS</sequence>
<proteinExistence type="predicted"/>
<reference evidence="1 2" key="1">
    <citation type="submission" date="2015-04" db="EMBL/GenBank/DDBJ databases">
        <authorList>
            <person name="Syromyatnikov M.Y."/>
            <person name="Popov V.N."/>
        </authorList>
    </citation>
    <scope>NUCLEOTIDE SEQUENCE [LARGE SCALE GENOMIC DNA]</scope>
</reference>
<organism evidence="1 2">
    <name type="scientific">Clunio marinus</name>
    <dbReference type="NCBI Taxonomy" id="568069"/>
    <lineage>
        <taxon>Eukaryota</taxon>
        <taxon>Metazoa</taxon>
        <taxon>Ecdysozoa</taxon>
        <taxon>Arthropoda</taxon>
        <taxon>Hexapoda</taxon>
        <taxon>Insecta</taxon>
        <taxon>Pterygota</taxon>
        <taxon>Neoptera</taxon>
        <taxon>Endopterygota</taxon>
        <taxon>Diptera</taxon>
        <taxon>Nematocera</taxon>
        <taxon>Chironomoidea</taxon>
        <taxon>Chironomidae</taxon>
        <taxon>Clunio</taxon>
    </lineage>
</organism>
<dbReference type="Proteomes" id="UP000183832">
    <property type="component" value="Unassembled WGS sequence"/>
</dbReference>
<dbReference type="EMBL" id="CVRI01000039">
    <property type="protein sequence ID" value="CRK94680.1"/>
    <property type="molecule type" value="Genomic_DNA"/>
</dbReference>
<evidence type="ECO:0000313" key="2">
    <source>
        <dbReference type="Proteomes" id="UP000183832"/>
    </source>
</evidence>
<gene>
    <name evidence="1" type="ORF">CLUMA_CG008180</name>
</gene>
<dbReference type="AlphaFoldDB" id="A0A1J1I2Z1"/>
<keyword evidence="2" id="KW-1185">Reference proteome</keyword>
<evidence type="ECO:0000313" key="1">
    <source>
        <dbReference type="EMBL" id="CRK94680.1"/>
    </source>
</evidence>
<accession>A0A1J1I2Z1</accession>